<protein>
    <submittedName>
        <fullName evidence="1">Uncharacterized protein</fullName>
    </submittedName>
</protein>
<sequence length="98" mass="11417">MSDRNGNKGVSAGFESTPQITAARFKPWLSTLRKRYIRITIGVAEVWIEGKQAILRCQQRKSQIEWMEPYLSMLPPDHIINRTVHQWCHEAKETEANH</sequence>
<comment type="caution">
    <text evidence="1">The sequence shown here is derived from an EMBL/GenBank/DDBJ whole genome shotgun (WGS) entry which is preliminary data.</text>
</comment>
<dbReference type="Proteomes" id="UP000605986">
    <property type="component" value="Unassembled WGS sequence"/>
</dbReference>
<dbReference type="EMBL" id="JAADJG010000165">
    <property type="protein sequence ID" value="KAF4452988.1"/>
    <property type="molecule type" value="Genomic_DNA"/>
</dbReference>
<accession>A0A8H4P0W2</accession>
<reference evidence="1" key="1">
    <citation type="submission" date="2020-01" db="EMBL/GenBank/DDBJ databases">
        <title>Identification and distribution of gene clusters putatively required for synthesis of sphingolipid metabolism inhibitors in phylogenetically diverse species of the filamentous fungus Fusarium.</title>
        <authorList>
            <person name="Kim H.-S."/>
            <person name="Busman M."/>
            <person name="Brown D.W."/>
            <person name="Divon H."/>
            <person name="Uhlig S."/>
            <person name="Proctor R.H."/>
        </authorList>
    </citation>
    <scope>NUCLEOTIDE SEQUENCE</scope>
    <source>
        <strain evidence="1">NRRL 53441</strain>
    </source>
</reference>
<name>A0A8H4P0W2_9HYPO</name>
<evidence type="ECO:0000313" key="1">
    <source>
        <dbReference type="EMBL" id="KAF4452988.1"/>
    </source>
</evidence>
<gene>
    <name evidence="1" type="ORF">F53441_4219</name>
</gene>
<keyword evidence="2" id="KW-1185">Reference proteome</keyword>
<evidence type="ECO:0000313" key="2">
    <source>
        <dbReference type="Proteomes" id="UP000605986"/>
    </source>
</evidence>
<proteinExistence type="predicted"/>
<dbReference type="AlphaFoldDB" id="A0A8H4P0W2"/>
<organism evidence="1 2">
    <name type="scientific">Fusarium austroafricanum</name>
    <dbReference type="NCBI Taxonomy" id="2364996"/>
    <lineage>
        <taxon>Eukaryota</taxon>
        <taxon>Fungi</taxon>
        <taxon>Dikarya</taxon>
        <taxon>Ascomycota</taxon>
        <taxon>Pezizomycotina</taxon>
        <taxon>Sordariomycetes</taxon>
        <taxon>Hypocreomycetidae</taxon>
        <taxon>Hypocreales</taxon>
        <taxon>Nectriaceae</taxon>
        <taxon>Fusarium</taxon>
        <taxon>Fusarium concolor species complex</taxon>
    </lineage>
</organism>